<evidence type="ECO:0000256" key="6">
    <source>
        <dbReference type="ARBA" id="ARBA00022927"/>
    </source>
</evidence>
<evidence type="ECO:0000256" key="1">
    <source>
        <dbReference type="ARBA" id="ARBA00004651"/>
    </source>
</evidence>
<comment type="similarity">
    <text evidence="10">Belongs to the SecD/SecF family. SecD subfamily.</text>
</comment>
<evidence type="ECO:0000313" key="16">
    <source>
        <dbReference type="Proteomes" id="UP000199073"/>
    </source>
</evidence>
<feature type="transmembrane region" description="Helical" evidence="10">
    <location>
        <begin position="721"/>
        <end position="743"/>
    </location>
</feature>
<dbReference type="NCBIfam" id="TIGR01129">
    <property type="entry name" value="secD"/>
    <property type="match status" value="1"/>
</dbReference>
<dbReference type="EMBL" id="FNJI01000002">
    <property type="protein sequence ID" value="SDO46686.1"/>
    <property type="molecule type" value="Genomic_DNA"/>
</dbReference>
<feature type="domain" description="Protein export membrane protein SecD/SecF C-terminal" evidence="12">
    <location>
        <begin position="676"/>
        <end position="852"/>
    </location>
</feature>
<evidence type="ECO:0000259" key="13">
    <source>
        <dbReference type="Pfam" id="PF21760"/>
    </source>
</evidence>
<feature type="transmembrane region" description="Helical" evidence="10">
    <location>
        <begin position="519"/>
        <end position="543"/>
    </location>
</feature>
<comment type="subcellular location">
    <subcellularLocation>
        <location evidence="1 10">Cell membrane</location>
        <topology evidence="1 10">Multi-pass membrane protein</topology>
    </subcellularLocation>
</comment>
<keyword evidence="9 10" id="KW-0472">Membrane</keyword>
<dbReference type="InterPro" id="IPR005791">
    <property type="entry name" value="SecD"/>
</dbReference>
<proteinExistence type="inferred from homology"/>
<dbReference type="Gene3D" id="3.30.70.3400">
    <property type="match status" value="2"/>
</dbReference>
<dbReference type="Gene3D" id="1.20.1640.10">
    <property type="entry name" value="Multidrug efflux transporter AcrB transmembrane domain"/>
    <property type="match status" value="2"/>
</dbReference>
<evidence type="ECO:0000313" key="15">
    <source>
        <dbReference type="EMBL" id="SDO46686.1"/>
    </source>
</evidence>
<keyword evidence="2 10" id="KW-0813">Transport</keyword>
<dbReference type="Gene3D" id="3.30.1360.200">
    <property type="match status" value="1"/>
</dbReference>
<dbReference type="InterPro" id="IPR048634">
    <property type="entry name" value="SecD_SecF_C"/>
</dbReference>
<dbReference type="PRINTS" id="PR01755">
    <property type="entry name" value="SECFTRNLCASE"/>
</dbReference>
<dbReference type="AlphaFoldDB" id="A0A1H0JSI1"/>
<feature type="transmembrane region" description="Helical" evidence="10">
    <location>
        <begin position="749"/>
        <end position="769"/>
    </location>
</feature>
<dbReference type="STRING" id="91360.SAMN05660330_00306"/>
<dbReference type="NCBIfam" id="TIGR00966">
    <property type="entry name" value="transloc_SecF"/>
    <property type="match status" value="1"/>
</dbReference>
<dbReference type="InterPro" id="IPR022645">
    <property type="entry name" value="SecD/SecF_bac"/>
</dbReference>
<dbReference type="InterPro" id="IPR022646">
    <property type="entry name" value="SecD/SecF_CS"/>
</dbReference>
<keyword evidence="16" id="KW-1185">Reference proteome</keyword>
<sequence length="855" mass="93129">MNTALKLKLALLVAIMALAVVTVVPSFYANTPSWWKTYMAPEGLRLGLDLQGGMHLVLKVNLKKAEENNLEFAANDLKDTLAENSISAVRTASPSPDTVIFTLPNSSATDKVTKMIGEDFPDLNARVEAKEGSFPRIFLTLNNDKKQYIKDNAVEQSLEILRNRIDQFGVAEPVIIRQGTSEIVIQLPGVKDPQRALKLLGDTAQLEFRLVAESAGINLNELIADATHLGQWHDGEPVAKLNRALSGRLPDNTSIYFEKQVDKQTKQEFTIPILLENKILMTGEMVKDAQVRIGGTFNEPYVSLDMTSRGGKVFAHITEQNVGRRMAIVLDDVVRSAPVIRERILGGSAQISGSFTHEEASDLAIVLRVGALPAPVDIIQNMTVGASLGQDSINKGLTSGIFGALIVLGFMIIYYRLSGIIANFALLLNILLLFSGLAILNATLTLPGIAGIILSIGMAVDANVLIFERMREEFGLGKSVRSSIDSGFGKAFLTIVDSQVTTLITALALFLFGTGPIKGFAVTLSLGIVFNLFAALFFSRLMFDTINSVKPMEKLNFLLIAKKSTLDFLKLKKIAFALSSIMVIIGLLAFIQITRGQANLGVDFTGGSLLQYKADQPFTIGEVRNAFHRNDMQDLNFQEVENENRLIIKIKKSDAVVANLDQQVSTILKNEFPEKAFNLESESEIGSSVSSVLRNKAIQAIIISLAGVIVYLAFRFDIRFGLAAAIATFHDVIVVLGICWLLNIEITLLIVTALLTLAGYSLNDSVVVFDRIRENMIKSANKSVESNINDSINQVLSRTIVTSLTTIIVLASIFFVGGAVIHDFAFALLTGIVVGTYSSIFIASPVLTVLGKKRL</sequence>
<evidence type="ECO:0000256" key="3">
    <source>
        <dbReference type="ARBA" id="ARBA00022475"/>
    </source>
</evidence>
<dbReference type="Pfam" id="PF21760">
    <property type="entry name" value="SecD_1st"/>
    <property type="match status" value="1"/>
</dbReference>
<accession>A0A1H0JSI1</accession>
<evidence type="ECO:0000256" key="4">
    <source>
        <dbReference type="ARBA" id="ARBA00022519"/>
    </source>
</evidence>
<dbReference type="Pfam" id="PF07549">
    <property type="entry name" value="Sec_GG"/>
    <property type="match status" value="2"/>
</dbReference>
<dbReference type="InterPro" id="IPR054384">
    <property type="entry name" value="SecDF_P1_head"/>
</dbReference>
<evidence type="ECO:0000256" key="2">
    <source>
        <dbReference type="ARBA" id="ARBA00022448"/>
    </source>
</evidence>
<dbReference type="PANTHER" id="PTHR30081">
    <property type="entry name" value="PROTEIN-EXPORT MEMBRANE PROTEIN SEC"/>
    <property type="match status" value="1"/>
</dbReference>
<dbReference type="FunFam" id="3.30.1360.200:FF:000002">
    <property type="entry name" value="Preprotein translocase subunit SecD"/>
    <property type="match status" value="1"/>
</dbReference>
<name>A0A1H0JSI1_9BACT</name>
<comment type="subunit">
    <text evidence="11">Forms a complex with SecD. Part of the essential Sec protein translocation apparatus which comprises SecA, SecYEG and auxiliary proteins SecDF. Other proteins may also be involved.</text>
</comment>
<keyword evidence="8 10" id="KW-0811">Translocation</keyword>
<dbReference type="InterPro" id="IPR022813">
    <property type="entry name" value="SecD/SecF_arch_bac"/>
</dbReference>
<evidence type="ECO:0000256" key="11">
    <source>
        <dbReference type="HAMAP-Rule" id="MF_01464"/>
    </source>
</evidence>
<feature type="domain" description="Protein translocase subunit SecDF P1" evidence="13">
    <location>
        <begin position="154"/>
        <end position="212"/>
    </location>
</feature>
<dbReference type="GO" id="GO:0015450">
    <property type="term" value="F:protein-transporting ATPase activity"/>
    <property type="evidence" value="ECO:0007669"/>
    <property type="project" value="InterPro"/>
</dbReference>
<reference evidence="15 16" key="1">
    <citation type="submission" date="2016-10" db="EMBL/GenBank/DDBJ databases">
        <authorList>
            <person name="de Groot N.N."/>
        </authorList>
    </citation>
    <scope>NUCLEOTIDE SEQUENCE [LARGE SCALE GENOMIC DNA]</scope>
    <source>
        <strain evidence="15 16">DSM 12130</strain>
    </source>
</reference>
<dbReference type="GO" id="GO:0065002">
    <property type="term" value="P:intracellular protein transmembrane transport"/>
    <property type="evidence" value="ECO:0007669"/>
    <property type="project" value="UniProtKB-UniRule"/>
</dbReference>
<evidence type="ECO:0000256" key="8">
    <source>
        <dbReference type="ARBA" id="ARBA00023010"/>
    </source>
</evidence>
<feature type="transmembrane region" description="Helical" evidence="10">
    <location>
        <begin position="574"/>
        <end position="593"/>
    </location>
</feature>
<dbReference type="InterPro" id="IPR048631">
    <property type="entry name" value="SecD_1st"/>
</dbReference>
<comment type="similarity">
    <text evidence="11">Belongs to the SecD/SecF family. SecF subfamily.</text>
</comment>
<dbReference type="FunFam" id="1.20.1640.10:FF:000004">
    <property type="entry name" value="Protein translocase subunit SecD"/>
    <property type="match status" value="1"/>
</dbReference>
<feature type="transmembrane region" description="Helical" evidence="10">
    <location>
        <begin position="488"/>
        <end position="513"/>
    </location>
</feature>
<keyword evidence="7 10" id="KW-1133">Transmembrane helix</keyword>
<keyword evidence="3 10" id="KW-1003">Cell membrane</keyword>
<dbReference type="HAMAP" id="MF_01463_B">
    <property type="entry name" value="SecD_B"/>
    <property type="match status" value="1"/>
</dbReference>
<dbReference type="InterPro" id="IPR005665">
    <property type="entry name" value="SecF_bac"/>
</dbReference>
<feature type="transmembrane region" description="Helical" evidence="10">
    <location>
        <begin position="424"/>
        <end position="442"/>
    </location>
</feature>
<evidence type="ECO:0000256" key="10">
    <source>
        <dbReference type="HAMAP-Rule" id="MF_01463"/>
    </source>
</evidence>
<dbReference type="NCBIfam" id="NF009583">
    <property type="entry name" value="PRK13024.1-3"/>
    <property type="match status" value="1"/>
</dbReference>
<evidence type="ECO:0000256" key="9">
    <source>
        <dbReference type="ARBA" id="ARBA00023136"/>
    </source>
</evidence>
<comment type="function">
    <text evidence="10">Part of the Sec protein translocase complex. Interacts with the SecYEG preprotein conducting channel. SecDF uses the proton motive force (PMF) to complete protein translocation after the ATP-dependent function of SecA.</text>
</comment>
<dbReference type="GO" id="GO:0006605">
    <property type="term" value="P:protein targeting"/>
    <property type="evidence" value="ECO:0007669"/>
    <property type="project" value="UniProtKB-UniRule"/>
</dbReference>
<protein>
    <recommendedName>
        <fullName evidence="10 11">Multifunctional fusion protein</fullName>
    </recommendedName>
    <domain>
        <recommendedName>
            <fullName evidence="10">Protein translocase subunit SecD</fullName>
        </recommendedName>
    </domain>
    <domain>
        <recommendedName>
            <fullName evidence="11">Protein-export membrane protein SecF</fullName>
        </recommendedName>
    </domain>
</protein>
<comment type="subunit">
    <text evidence="10">Forms a complex with SecF. Part of the essential Sec protein translocation apparatus which comprises SecA, SecYEG and auxiliary proteins SecDF. Other proteins may also be involved.</text>
</comment>
<dbReference type="HAMAP" id="MF_01464_B">
    <property type="entry name" value="SecF_B"/>
    <property type="match status" value="1"/>
</dbReference>
<dbReference type="InterPro" id="IPR055344">
    <property type="entry name" value="SecD_SecF_C_bact"/>
</dbReference>
<comment type="caution">
    <text evidence="10">Lacks conserved residue(s) required for the propagation of feature annotation.</text>
</comment>
<dbReference type="Pfam" id="PF22599">
    <property type="entry name" value="SecDF_P1_head"/>
    <property type="match status" value="1"/>
</dbReference>
<dbReference type="Proteomes" id="UP000199073">
    <property type="component" value="Unassembled WGS sequence"/>
</dbReference>
<feature type="domain" description="SecDF P1 head subdomain" evidence="14">
    <location>
        <begin position="270"/>
        <end position="374"/>
    </location>
</feature>
<keyword evidence="6 10" id="KW-0653">Protein transport</keyword>
<dbReference type="GO" id="GO:0043952">
    <property type="term" value="P:protein transport by the Sec complex"/>
    <property type="evidence" value="ECO:0007669"/>
    <property type="project" value="UniProtKB-UniRule"/>
</dbReference>
<feature type="transmembrane region" description="Helical" evidence="10">
    <location>
        <begin position="397"/>
        <end position="417"/>
    </location>
</feature>
<dbReference type="NCBIfam" id="TIGR00916">
    <property type="entry name" value="2A0604s01"/>
    <property type="match status" value="2"/>
</dbReference>
<evidence type="ECO:0000256" key="5">
    <source>
        <dbReference type="ARBA" id="ARBA00022692"/>
    </source>
</evidence>
<keyword evidence="5 10" id="KW-0812">Transmembrane</keyword>
<keyword evidence="4" id="KW-0997">Cell inner membrane</keyword>
<dbReference type="OrthoDB" id="9805019at2"/>
<dbReference type="PANTHER" id="PTHR30081:SF1">
    <property type="entry name" value="PROTEIN TRANSLOCASE SUBUNIT SECD"/>
    <property type="match status" value="1"/>
</dbReference>
<evidence type="ECO:0000259" key="14">
    <source>
        <dbReference type="Pfam" id="PF22599"/>
    </source>
</evidence>
<feature type="domain" description="Protein export membrane protein SecD/SecF C-terminal" evidence="12">
    <location>
        <begin position="377"/>
        <end position="540"/>
    </location>
</feature>
<dbReference type="GO" id="GO:0005886">
    <property type="term" value="C:plasma membrane"/>
    <property type="evidence" value="ECO:0007669"/>
    <property type="project" value="UniProtKB-SubCell"/>
</dbReference>
<dbReference type="RefSeq" id="WP_092219072.1">
    <property type="nucleotide sequence ID" value="NZ_FNJI01000002.1"/>
</dbReference>
<evidence type="ECO:0000256" key="7">
    <source>
        <dbReference type="ARBA" id="ARBA00022989"/>
    </source>
</evidence>
<feature type="transmembrane region" description="Helical" evidence="10">
    <location>
        <begin position="827"/>
        <end position="850"/>
    </location>
</feature>
<dbReference type="Pfam" id="PF02355">
    <property type="entry name" value="SecD_SecF_C"/>
    <property type="match status" value="2"/>
</dbReference>
<feature type="transmembrane region" description="Helical" evidence="10">
    <location>
        <begin position="448"/>
        <end position="467"/>
    </location>
</feature>
<evidence type="ECO:0000259" key="12">
    <source>
        <dbReference type="Pfam" id="PF02355"/>
    </source>
</evidence>
<dbReference type="SUPFAM" id="SSF82866">
    <property type="entry name" value="Multidrug efflux transporter AcrB transmembrane domain"/>
    <property type="match status" value="2"/>
</dbReference>
<feature type="transmembrane region" description="Helical" evidence="10">
    <location>
        <begin position="800"/>
        <end position="821"/>
    </location>
</feature>
<organism evidence="15 16">
    <name type="scientific">Desulforhopalus singaporensis</name>
    <dbReference type="NCBI Taxonomy" id="91360"/>
    <lineage>
        <taxon>Bacteria</taxon>
        <taxon>Pseudomonadati</taxon>
        <taxon>Thermodesulfobacteriota</taxon>
        <taxon>Desulfobulbia</taxon>
        <taxon>Desulfobulbales</taxon>
        <taxon>Desulfocapsaceae</taxon>
        <taxon>Desulforhopalus</taxon>
    </lineage>
</organism>
<feature type="transmembrane region" description="Helical" evidence="10">
    <location>
        <begin position="697"/>
        <end position="714"/>
    </location>
</feature>
<gene>
    <name evidence="10" type="primary">secD</name>
    <name evidence="11" type="synonym">secF</name>
    <name evidence="15" type="ORF">SAMN05660330_00306</name>
</gene>